<evidence type="ECO:0000313" key="2">
    <source>
        <dbReference type="EMBL" id="OKH38457.1"/>
    </source>
</evidence>
<dbReference type="Proteomes" id="UP000185860">
    <property type="component" value="Unassembled WGS sequence"/>
</dbReference>
<sequence length="237" mass="25695">MKLKFLASAATITILGLFGNPSLSQTDINAELNAQLKQAICTQQWRKAINILNRMRARVPQMESQLISYRRQIQTLANSRARIQQNWPPQYCTAATNTPAPTTQTVPVIAPTTPATATATPTTSAVKGEVAVNGINGVFRGRSVRGTVVNNTNNPVTNVKVNFAIVRNTTPDGQPSEERVIESGSQEIPGTIPPGRTINFEGRVNQIIRGDAKVVSVEWKNTIDGSEGSNPPKENPR</sequence>
<evidence type="ECO:0000313" key="3">
    <source>
        <dbReference type="Proteomes" id="UP000185860"/>
    </source>
</evidence>
<feature type="region of interest" description="Disordered" evidence="1">
    <location>
        <begin position="170"/>
        <end position="191"/>
    </location>
</feature>
<proteinExistence type="predicted"/>
<dbReference type="OrthoDB" id="529443at2"/>
<comment type="caution">
    <text evidence="2">The sequence shown here is derived from an EMBL/GenBank/DDBJ whole genome shotgun (WGS) entry which is preliminary data.</text>
</comment>
<protein>
    <submittedName>
        <fullName evidence="2">Uncharacterized protein</fullName>
    </submittedName>
</protein>
<dbReference type="RefSeq" id="WP_073593419.1">
    <property type="nucleotide sequence ID" value="NZ_MRCE01000008.1"/>
</dbReference>
<reference evidence="2 3" key="1">
    <citation type="submission" date="2016-11" db="EMBL/GenBank/DDBJ databases">
        <title>Draft Genome Sequences of Nine Cyanobacterial Strains from Diverse Habitats.</title>
        <authorList>
            <person name="Zhu T."/>
            <person name="Hou S."/>
            <person name="Lu X."/>
            <person name="Hess W.R."/>
        </authorList>
    </citation>
    <scope>NUCLEOTIDE SEQUENCE [LARGE SCALE GENOMIC DNA]</scope>
    <source>
        <strain evidence="2 3">IAM M-71</strain>
    </source>
</reference>
<gene>
    <name evidence="2" type="ORF">NIES2119_10550</name>
</gene>
<evidence type="ECO:0000256" key="1">
    <source>
        <dbReference type="SAM" id="MobiDB-lite"/>
    </source>
</evidence>
<name>A0A1U7IML0_9CYAN</name>
<organism evidence="2 3">
    <name type="scientific">[Phormidium ambiguum] IAM M-71</name>
    <dbReference type="NCBI Taxonomy" id="454136"/>
    <lineage>
        <taxon>Bacteria</taxon>
        <taxon>Bacillati</taxon>
        <taxon>Cyanobacteriota</taxon>
        <taxon>Cyanophyceae</taxon>
        <taxon>Oscillatoriophycideae</taxon>
        <taxon>Aerosakkonematales</taxon>
        <taxon>Aerosakkonemataceae</taxon>
        <taxon>Floridanema</taxon>
    </lineage>
</organism>
<accession>A0A1U7IML0</accession>
<dbReference type="AlphaFoldDB" id="A0A1U7IML0"/>
<dbReference type="EMBL" id="MRCE01000008">
    <property type="protein sequence ID" value="OKH38457.1"/>
    <property type="molecule type" value="Genomic_DNA"/>
</dbReference>